<dbReference type="EC" id="2.1.1.297" evidence="1"/>
<dbReference type="Gene3D" id="3.40.50.150">
    <property type="entry name" value="Vaccinia Virus protein VP39"/>
    <property type="match status" value="1"/>
</dbReference>
<accession>A0A5Q2MIX8</accession>
<dbReference type="RefSeq" id="WP_153652251.1">
    <property type="nucleotide sequence ID" value="NZ_CP045737.1"/>
</dbReference>
<evidence type="ECO:0000313" key="8">
    <source>
        <dbReference type="Proteomes" id="UP000392064"/>
    </source>
</evidence>
<evidence type="ECO:0000256" key="4">
    <source>
        <dbReference type="ARBA" id="ARBA00022691"/>
    </source>
</evidence>
<evidence type="ECO:0000313" key="7">
    <source>
        <dbReference type="EMBL" id="QGG40982.1"/>
    </source>
</evidence>
<dbReference type="CDD" id="cd02440">
    <property type="entry name" value="AdoMet_MTases"/>
    <property type="match status" value="1"/>
</dbReference>
<keyword evidence="2" id="KW-0489">Methyltransferase</keyword>
<evidence type="ECO:0000256" key="1">
    <source>
        <dbReference type="ARBA" id="ARBA00012771"/>
    </source>
</evidence>
<dbReference type="Pfam" id="PF05175">
    <property type="entry name" value="MTS"/>
    <property type="match status" value="1"/>
</dbReference>
<evidence type="ECO:0000256" key="2">
    <source>
        <dbReference type="ARBA" id="ARBA00022603"/>
    </source>
</evidence>
<reference evidence="7 8" key="1">
    <citation type="submission" date="2019-11" db="EMBL/GenBank/DDBJ databases">
        <authorList>
            <person name="Li J."/>
        </authorList>
    </citation>
    <scope>NUCLEOTIDE SEQUENCE [LARGE SCALE GENOMIC DNA]</scope>
    <source>
        <strain evidence="7 8">MF47</strain>
    </source>
</reference>
<dbReference type="PANTHER" id="PTHR18895">
    <property type="entry name" value="HEMK METHYLTRANSFERASE"/>
    <property type="match status" value="1"/>
</dbReference>
<dbReference type="InterPro" id="IPR050320">
    <property type="entry name" value="N5-glutamine_MTase"/>
</dbReference>
<feature type="domain" description="Methyltransferase small" evidence="6">
    <location>
        <begin position="93"/>
        <end position="173"/>
    </location>
</feature>
<dbReference type="EMBL" id="CP045737">
    <property type="protein sequence ID" value="QGG40982.1"/>
    <property type="molecule type" value="Genomic_DNA"/>
</dbReference>
<evidence type="ECO:0000256" key="3">
    <source>
        <dbReference type="ARBA" id="ARBA00022679"/>
    </source>
</evidence>
<dbReference type="NCBIfam" id="TIGR00536">
    <property type="entry name" value="hemK_fam"/>
    <property type="match status" value="1"/>
</dbReference>
<sequence length="259" mass="26709">MVEVFDVSDVVARLRAAGSVYAEDEAAVLRAAAGSQDDLESMVRRRVAGEPLEVVVGWAEFCGHRVVVEPGVFVPRTRTGVLVDQGARLIGPGAVVVDLCCGTGAVGLALHARVDGIELHAADIDPAAVRCARRNLEPLGAAVHQGDLFDALPGTLQGAVDLLVVNAPYVPTAAISTMPPEAREHEPLAALDGGGDGVDLHRRVAAHALTWLAPGGHLLIETSPRQAALTTAAMATGALASRVVTDAVIDGSVAIGWAR</sequence>
<dbReference type="GO" id="GO:0032259">
    <property type="term" value="P:methylation"/>
    <property type="evidence" value="ECO:0007669"/>
    <property type="project" value="UniProtKB-KW"/>
</dbReference>
<dbReference type="InterPro" id="IPR029063">
    <property type="entry name" value="SAM-dependent_MTases_sf"/>
</dbReference>
<dbReference type="InterPro" id="IPR007848">
    <property type="entry name" value="Small_mtfrase_dom"/>
</dbReference>
<evidence type="ECO:0000256" key="5">
    <source>
        <dbReference type="ARBA" id="ARBA00048391"/>
    </source>
</evidence>
<organism evidence="7 8">
    <name type="scientific">Aeromicrobium yanjiei</name>
    <dbReference type="NCBI Taxonomy" id="2662028"/>
    <lineage>
        <taxon>Bacteria</taxon>
        <taxon>Bacillati</taxon>
        <taxon>Actinomycetota</taxon>
        <taxon>Actinomycetes</taxon>
        <taxon>Propionibacteriales</taxon>
        <taxon>Nocardioidaceae</taxon>
        <taxon>Aeromicrobium</taxon>
    </lineage>
</organism>
<dbReference type="InterPro" id="IPR022446">
    <property type="entry name" value="MeTrfrase_put"/>
</dbReference>
<keyword evidence="3" id="KW-0808">Transferase</keyword>
<gene>
    <name evidence="7" type="ORF">GEV26_06195</name>
</gene>
<dbReference type="SUPFAM" id="SSF53335">
    <property type="entry name" value="S-adenosyl-L-methionine-dependent methyltransferases"/>
    <property type="match status" value="1"/>
</dbReference>
<dbReference type="Proteomes" id="UP000392064">
    <property type="component" value="Chromosome"/>
</dbReference>
<dbReference type="InterPro" id="IPR004556">
    <property type="entry name" value="HemK-like"/>
</dbReference>
<evidence type="ECO:0000259" key="6">
    <source>
        <dbReference type="Pfam" id="PF05175"/>
    </source>
</evidence>
<keyword evidence="8" id="KW-1185">Reference proteome</keyword>
<dbReference type="KEGG" id="aef:GEV26_06195"/>
<protein>
    <recommendedName>
        <fullName evidence="1">peptide chain release factor N(5)-glutamine methyltransferase</fullName>
        <ecNumber evidence="1">2.1.1.297</ecNumber>
    </recommendedName>
</protein>
<dbReference type="PANTHER" id="PTHR18895:SF74">
    <property type="entry name" value="MTRF1L RELEASE FACTOR GLUTAMINE METHYLTRANSFERASE"/>
    <property type="match status" value="1"/>
</dbReference>
<dbReference type="AlphaFoldDB" id="A0A5Q2MIX8"/>
<name>A0A5Q2MIX8_9ACTN</name>
<dbReference type="NCBIfam" id="TIGR03704">
    <property type="entry name" value="PrmC_rel_meth"/>
    <property type="match status" value="1"/>
</dbReference>
<comment type="catalytic activity">
    <reaction evidence="5">
        <text>L-glutaminyl-[peptide chain release factor] + S-adenosyl-L-methionine = N(5)-methyl-L-glutaminyl-[peptide chain release factor] + S-adenosyl-L-homocysteine + H(+)</text>
        <dbReference type="Rhea" id="RHEA:42896"/>
        <dbReference type="Rhea" id="RHEA-COMP:10271"/>
        <dbReference type="Rhea" id="RHEA-COMP:10272"/>
        <dbReference type="ChEBI" id="CHEBI:15378"/>
        <dbReference type="ChEBI" id="CHEBI:30011"/>
        <dbReference type="ChEBI" id="CHEBI:57856"/>
        <dbReference type="ChEBI" id="CHEBI:59789"/>
        <dbReference type="ChEBI" id="CHEBI:61891"/>
        <dbReference type="EC" id="2.1.1.297"/>
    </reaction>
</comment>
<dbReference type="GO" id="GO:0102559">
    <property type="term" value="F:peptide chain release factor N(5)-glutamine methyltransferase activity"/>
    <property type="evidence" value="ECO:0007669"/>
    <property type="project" value="UniProtKB-EC"/>
</dbReference>
<keyword evidence="4" id="KW-0949">S-adenosyl-L-methionine</keyword>
<proteinExistence type="predicted"/>